<dbReference type="Proteomes" id="UP000016922">
    <property type="component" value="Unassembled WGS sequence"/>
</dbReference>
<dbReference type="PANTHER" id="PTHR12265">
    <property type="entry name" value="TRANSMEMBRANE PROTEIN 53"/>
    <property type="match status" value="1"/>
</dbReference>
<dbReference type="OMA" id="KYVDKHK"/>
<evidence type="ECO:0008006" key="3">
    <source>
        <dbReference type="Google" id="ProtNLM"/>
    </source>
</evidence>
<evidence type="ECO:0000313" key="2">
    <source>
        <dbReference type="Proteomes" id="UP000016922"/>
    </source>
</evidence>
<keyword evidence="2" id="KW-1185">Reference proteome</keyword>
<sequence>MSSTTFPLSFMKKLGPLVSIYQPPDASQSSKTTTKAKPPRFIIIAGWTDAKPTHLAKYILKYQTLYPAAQILLLRSTMSCILRPSQIGPAMKPAAIALRAAFQTSTAAVSSPPLVIHIFSNGGSSSIAKLYDQYAALAGLSEDTRLPPHVTIFDSAPGLFHISNSIAFISVSFSPFQTLLATPLLYLWAILWSGAMALGLLPDLLGDTYKSHNHHEGNGREVRRVYVYSEEDKLSDFRDVEKHHAEAGRRGFETRLEMWRGSRHVEHARGDGERYWGVVRRCVES</sequence>
<name>S3CVV0_GLAL2</name>
<gene>
    <name evidence="1" type="ORF">GLAREA_03509</name>
</gene>
<dbReference type="PANTHER" id="PTHR12265:SF40">
    <property type="entry name" value="DUF829-DOMAIN-CONTAINING PROTEIN"/>
    <property type="match status" value="1"/>
</dbReference>
<reference evidence="1 2" key="1">
    <citation type="journal article" date="2013" name="BMC Genomics">
        <title>Genomics-driven discovery of the pneumocandin biosynthetic gene cluster in the fungus Glarea lozoyensis.</title>
        <authorList>
            <person name="Chen L."/>
            <person name="Yue Q."/>
            <person name="Zhang X."/>
            <person name="Xiang M."/>
            <person name="Wang C."/>
            <person name="Li S."/>
            <person name="Che Y."/>
            <person name="Ortiz-Lopez F.J."/>
            <person name="Bills G.F."/>
            <person name="Liu X."/>
            <person name="An Z."/>
        </authorList>
    </citation>
    <scope>NUCLEOTIDE SEQUENCE [LARGE SCALE GENOMIC DNA]</scope>
    <source>
        <strain evidence="2">ATCC 20868 / MF5171</strain>
    </source>
</reference>
<dbReference type="Pfam" id="PF05705">
    <property type="entry name" value="DUF829"/>
    <property type="match status" value="1"/>
</dbReference>
<dbReference type="AlphaFoldDB" id="S3CVV0"/>
<dbReference type="HOGENOM" id="CLU_036503_0_1_1"/>
<evidence type="ECO:0000313" key="1">
    <source>
        <dbReference type="EMBL" id="EPE30542.1"/>
    </source>
</evidence>
<dbReference type="GeneID" id="19462564"/>
<dbReference type="InterPro" id="IPR008547">
    <property type="entry name" value="DUF829_TMEM53"/>
</dbReference>
<dbReference type="KEGG" id="glz:GLAREA_03509"/>
<dbReference type="OrthoDB" id="77878at2759"/>
<organism evidence="1 2">
    <name type="scientific">Glarea lozoyensis (strain ATCC 20868 / MF5171)</name>
    <dbReference type="NCBI Taxonomy" id="1116229"/>
    <lineage>
        <taxon>Eukaryota</taxon>
        <taxon>Fungi</taxon>
        <taxon>Dikarya</taxon>
        <taxon>Ascomycota</taxon>
        <taxon>Pezizomycotina</taxon>
        <taxon>Leotiomycetes</taxon>
        <taxon>Helotiales</taxon>
        <taxon>Helotiaceae</taxon>
        <taxon>Glarea</taxon>
    </lineage>
</organism>
<accession>S3CVV0</accession>
<proteinExistence type="predicted"/>
<protein>
    <recommendedName>
        <fullName evidence="3">Indole-diterpene biosynthesis protein PaxU</fullName>
    </recommendedName>
</protein>
<dbReference type="EMBL" id="KE145363">
    <property type="protein sequence ID" value="EPE30542.1"/>
    <property type="molecule type" value="Genomic_DNA"/>
</dbReference>
<dbReference type="RefSeq" id="XP_008081953.1">
    <property type="nucleotide sequence ID" value="XM_008083762.1"/>
</dbReference>
<dbReference type="eggNOG" id="ENOG502S6B9">
    <property type="taxonomic scope" value="Eukaryota"/>
</dbReference>